<dbReference type="PANTHER" id="PTHR48106">
    <property type="entry name" value="QUINONE OXIDOREDUCTASE PIG3-RELATED"/>
    <property type="match status" value="1"/>
</dbReference>
<name>A0A6B9ZAT2_9BACT</name>
<organism evidence="4 5">
    <name type="scientific">Chitinophaga agri</name>
    <dbReference type="NCBI Taxonomy" id="2703787"/>
    <lineage>
        <taxon>Bacteria</taxon>
        <taxon>Pseudomonadati</taxon>
        <taxon>Bacteroidota</taxon>
        <taxon>Chitinophagia</taxon>
        <taxon>Chitinophagales</taxon>
        <taxon>Chitinophagaceae</taxon>
        <taxon>Chitinophaga</taxon>
    </lineage>
</organism>
<dbReference type="KEGG" id="chih:GWR21_06350"/>
<evidence type="ECO:0000256" key="1">
    <source>
        <dbReference type="ARBA" id="ARBA00022857"/>
    </source>
</evidence>
<dbReference type="Gene3D" id="3.40.50.720">
    <property type="entry name" value="NAD(P)-binding Rossmann-like Domain"/>
    <property type="match status" value="1"/>
</dbReference>
<dbReference type="InterPro" id="IPR013154">
    <property type="entry name" value="ADH-like_N"/>
</dbReference>
<evidence type="ECO:0000313" key="5">
    <source>
        <dbReference type="Proteomes" id="UP000476411"/>
    </source>
</evidence>
<dbReference type="PANTHER" id="PTHR48106:SF2">
    <property type="entry name" value="ZN2+-BINDING DEHYDROGENASE"/>
    <property type="match status" value="1"/>
</dbReference>
<keyword evidence="1" id="KW-0521">NADP</keyword>
<sequence length="154" mass="16375">MSLMDRSQPTHIEGHIIAKIIYAAVNAVDDSVRSGRLPARRSPAIPGNKAVGIIVKDNDELSTGTSVIVSCFTVDGQIQGIYVDGVWQEYLVVKPEELIPISEHISDEQVAAFPVSFFSAQACLNKADFQPGKSILSLAVGGGVGNAGIQRAKK</sequence>
<evidence type="ECO:0000256" key="2">
    <source>
        <dbReference type="ARBA" id="ARBA00023002"/>
    </source>
</evidence>
<dbReference type="AlphaFoldDB" id="A0A6B9ZAT2"/>
<feature type="domain" description="Alcohol dehydrogenase-like N-terminal" evidence="3">
    <location>
        <begin position="14"/>
        <end position="102"/>
    </location>
</feature>
<evidence type="ECO:0000259" key="3">
    <source>
        <dbReference type="Pfam" id="PF08240"/>
    </source>
</evidence>
<dbReference type="GO" id="GO:0016651">
    <property type="term" value="F:oxidoreductase activity, acting on NAD(P)H"/>
    <property type="evidence" value="ECO:0007669"/>
    <property type="project" value="TreeGrafter"/>
</dbReference>
<gene>
    <name evidence="4" type="ORF">GWR21_06350</name>
</gene>
<evidence type="ECO:0000313" key="4">
    <source>
        <dbReference type="EMBL" id="QHS59216.1"/>
    </source>
</evidence>
<reference evidence="4 5" key="1">
    <citation type="submission" date="2020-01" db="EMBL/GenBank/DDBJ databases">
        <title>Complete genome sequence of Chitinophaga sp. H33E-04 isolated from quinoa roots.</title>
        <authorList>
            <person name="Weon H.-Y."/>
            <person name="Lee S.A."/>
        </authorList>
    </citation>
    <scope>NUCLEOTIDE SEQUENCE [LARGE SCALE GENOMIC DNA]</scope>
    <source>
        <strain evidence="4 5">H33E-04</strain>
    </source>
</reference>
<dbReference type="Proteomes" id="UP000476411">
    <property type="component" value="Chromosome"/>
</dbReference>
<dbReference type="Pfam" id="PF08240">
    <property type="entry name" value="ADH_N"/>
    <property type="match status" value="1"/>
</dbReference>
<dbReference type="SUPFAM" id="SSF50129">
    <property type="entry name" value="GroES-like"/>
    <property type="match status" value="1"/>
</dbReference>
<proteinExistence type="predicted"/>
<dbReference type="Gene3D" id="3.90.180.10">
    <property type="entry name" value="Medium-chain alcohol dehydrogenases, catalytic domain"/>
    <property type="match status" value="1"/>
</dbReference>
<dbReference type="EMBL" id="CP048113">
    <property type="protein sequence ID" value="QHS59216.1"/>
    <property type="molecule type" value="Genomic_DNA"/>
</dbReference>
<keyword evidence="2" id="KW-0560">Oxidoreductase</keyword>
<dbReference type="GO" id="GO:0070402">
    <property type="term" value="F:NADPH binding"/>
    <property type="evidence" value="ECO:0007669"/>
    <property type="project" value="TreeGrafter"/>
</dbReference>
<keyword evidence="5" id="KW-1185">Reference proteome</keyword>
<dbReference type="InterPro" id="IPR011032">
    <property type="entry name" value="GroES-like_sf"/>
</dbReference>
<protein>
    <submittedName>
        <fullName evidence="4">Zinc-binding alcohol dehydrogenase family protein</fullName>
    </submittedName>
</protein>
<accession>A0A6B9ZAT2</accession>